<accession>A0A9P4HMY0</accession>
<comment type="subcellular location">
    <subcellularLocation>
        <location evidence="1">Nucleus</location>
    </subcellularLocation>
</comment>
<dbReference type="Proteomes" id="UP000799776">
    <property type="component" value="Unassembled WGS sequence"/>
</dbReference>
<evidence type="ECO:0000256" key="2">
    <source>
        <dbReference type="ARBA" id="ARBA00022723"/>
    </source>
</evidence>
<dbReference type="GO" id="GO:0016567">
    <property type="term" value="P:protein ubiquitination"/>
    <property type="evidence" value="ECO:0007669"/>
    <property type="project" value="InterPro"/>
</dbReference>
<proteinExistence type="predicted"/>
<keyword evidence="4" id="KW-0862">Zinc</keyword>
<dbReference type="InterPro" id="IPR025829">
    <property type="entry name" value="Zn_knuckle_CX2CX3GHX4C"/>
</dbReference>
<keyword evidence="2" id="KW-0479">Metal-binding</keyword>
<dbReference type="GO" id="GO:0061630">
    <property type="term" value="F:ubiquitin protein ligase activity"/>
    <property type="evidence" value="ECO:0007669"/>
    <property type="project" value="InterPro"/>
</dbReference>
<dbReference type="EMBL" id="ML978760">
    <property type="protein sequence ID" value="KAF2083752.1"/>
    <property type="molecule type" value="Genomic_DNA"/>
</dbReference>
<dbReference type="AlphaFoldDB" id="A0A9P4HMY0"/>
<evidence type="ECO:0000256" key="4">
    <source>
        <dbReference type="ARBA" id="ARBA00022833"/>
    </source>
</evidence>
<dbReference type="SUPFAM" id="SSF57850">
    <property type="entry name" value="RING/U-box"/>
    <property type="match status" value="1"/>
</dbReference>
<organism evidence="8 9">
    <name type="scientific">Saccharata proteae CBS 121410</name>
    <dbReference type="NCBI Taxonomy" id="1314787"/>
    <lineage>
        <taxon>Eukaryota</taxon>
        <taxon>Fungi</taxon>
        <taxon>Dikarya</taxon>
        <taxon>Ascomycota</taxon>
        <taxon>Pezizomycotina</taxon>
        <taxon>Dothideomycetes</taxon>
        <taxon>Dothideomycetes incertae sedis</taxon>
        <taxon>Botryosphaeriales</taxon>
        <taxon>Saccharataceae</taxon>
        <taxon>Saccharata</taxon>
    </lineage>
</organism>
<evidence type="ECO:0000313" key="8">
    <source>
        <dbReference type="EMBL" id="KAF2083752.1"/>
    </source>
</evidence>
<protein>
    <submittedName>
        <fullName evidence="8">DWNN-domain-containing protein</fullName>
    </submittedName>
</protein>
<feature type="region of interest" description="Disordered" evidence="6">
    <location>
        <begin position="362"/>
        <end position="460"/>
    </location>
</feature>
<evidence type="ECO:0000256" key="3">
    <source>
        <dbReference type="ARBA" id="ARBA00022771"/>
    </source>
</evidence>
<dbReference type="GO" id="GO:0006511">
    <property type="term" value="P:ubiquitin-dependent protein catabolic process"/>
    <property type="evidence" value="ECO:0007669"/>
    <property type="project" value="TreeGrafter"/>
</dbReference>
<dbReference type="GO" id="GO:0006397">
    <property type="term" value="P:mRNA processing"/>
    <property type="evidence" value="ECO:0007669"/>
    <property type="project" value="InterPro"/>
</dbReference>
<feature type="compositionally biased region" description="Polar residues" evidence="6">
    <location>
        <begin position="409"/>
        <end position="434"/>
    </location>
</feature>
<feature type="domain" description="DWNN" evidence="7">
    <location>
        <begin position="5"/>
        <end position="78"/>
    </location>
</feature>
<dbReference type="SUPFAM" id="SSF57756">
    <property type="entry name" value="Retrovirus zinc finger-like domains"/>
    <property type="match status" value="1"/>
</dbReference>
<dbReference type="GO" id="GO:0005634">
    <property type="term" value="C:nucleus"/>
    <property type="evidence" value="ECO:0007669"/>
    <property type="project" value="UniProtKB-SubCell"/>
</dbReference>
<comment type="caution">
    <text evidence="8">The sequence shown here is derived from an EMBL/GenBank/DDBJ whole genome shotgun (WGS) entry which is preliminary data.</text>
</comment>
<dbReference type="PANTHER" id="PTHR15439">
    <property type="entry name" value="RETINOBLASTOMA-BINDING PROTEIN 6"/>
    <property type="match status" value="1"/>
</dbReference>
<dbReference type="CDD" id="cd16620">
    <property type="entry name" value="vRING-HC-C4C4_RBBP6"/>
    <property type="match status" value="1"/>
</dbReference>
<reference evidence="8" key="1">
    <citation type="journal article" date="2020" name="Stud. Mycol.">
        <title>101 Dothideomycetes genomes: a test case for predicting lifestyles and emergence of pathogens.</title>
        <authorList>
            <person name="Haridas S."/>
            <person name="Albert R."/>
            <person name="Binder M."/>
            <person name="Bloem J."/>
            <person name="Labutti K."/>
            <person name="Salamov A."/>
            <person name="Andreopoulos B."/>
            <person name="Baker S."/>
            <person name="Barry K."/>
            <person name="Bills G."/>
            <person name="Bluhm B."/>
            <person name="Cannon C."/>
            <person name="Castanera R."/>
            <person name="Culley D."/>
            <person name="Daum C."/>
            <person name="Ezra D."/>
            <person name="Gonzalez J."/>
            <person name="Henrissat B."/>
            <person name="Kuo A."/>
            <person name="Liang C."/>
            <person name="Lipzen A."/>
            <person name="Lutzoni F."/>
            <person name="Magnuson J."/>
            <person name="Mondo S."/>
            <person name="Nolan M."/>
            <person name="Ohm R."/>
            <person name="Pangilinan J."/>
            <person name="Park H.-J."/>
            <person name="Ramirez L."/>
            <person name="Alfaro M."/>
            <person name="Sun H."/>
            <person name="Tritt A."/>
            <person name="Yoshinaga Y."/>
            <person name="Zwiers L.-H."/>
            <person name="Turgeon B."/>
            <person name="Goodwin S."/>
            <person name="Spatafora J."/>
            <person name="Crous P."/>
            <person name="Grigoriev I."/>
        </authorList>
    </citation>
    <scope>NUCLEOTIDE SEQUENCE</scope>
    <source>
        <strain evidence="8">CBS 121410</strain>
    </source>
</reference>
<keyword evidence="5" id="KW-0539">Nucleus</keyword>
<dbReference type="Gene3D" id="4.10.60.10">
    <property type="entry name" value="Zinc finger, CCHC-type"/>
    <property type="match status" value="1"/>
</dbReference>
<dbReference type="OrthoDB" id="106784at2759"/>
<evidence type="ECO:0000256" key="1">
    <source>
        <dbReference type="ARBA" id="ARBA00004123"/>
    </source>
</evidence>
<evidence type="ECO:0000259" key="7">
    <source>
        <dbReference type="PROSITE" id="PS51282"/>
    </source>
</evidence>
<evidence type="ECO:0000313" key="9">
    <source>
        <dbReference type="Proteomes" id="UP000799776"/>
    </source>
</evidence>
<dbReference type="Gene3D" id="3.10.20.90">
    <property type="entry name" value="Phosphatidylinositol 3-kinase Catalytic Subunit, Chain A, domain 1"/>
    <property type="match status" value="1"/>
</dbReference>
<keyword evidence="3" id="KW-0863">Zinc-finger</keyword>
<dbReference type="InterPro" id="IPR013083">
    <property type="entry name" value="Znf_RING/FYVE/PHD"/>
</dbReference>
<dbReference type="PROSITE" id="PS51282">
    <property type="entry name" value="DWNN"/>
    <property type="match status" value="1"/>
</dbReference>
<dbReference type="SMART" id="SM01180">
    <property type="entry name" value="DWNN"/>
    <property type="match status" value="1"/>
</dbReference>
<dbReference type="GO" id="GO:0003676">
    <property type="term" value="F:nucleic acid binding"/>
    <property type="evidence" value="ECO:0007669"/>
    <property type="project" value="InterPro"/>
</dbReference>
<dbReference type="InterPro" id="IPR033489">
    <property type="entry name" value="RBBP6"/>
</dbReference>
<dbReference type="InterPro" id="IPR036875">
    <property type="entry name" value="Znf_CCHC_sf"/>
</dbReference>
<feature type="region of interest" description="Disordered" evidence="6">
    <location>
        <begin position="465"/>
        <end position="484"/>
    </location>
</feature>
<feature type="compositionally biased region" description="Basic and acidic residues" evidence="6">
    <location>
        <begin position="362"/>
        <end position="383"/>
    </location>
</feature>
<dbReference type="Pfam" id="PF13696">
    <property type="entry name" value="zf-CCHC_2"/>
    <property type="match status" value="1"/>
</dbReference>
<evidence type="ECO:0000256" key="5">
    <source>
        <dbReference type="ARBA" id="ARBA00023242"/>
    </source>
</evidence>
<dbReference type="Pfam" id="PF08783">
    <property type="entry name" value="DWNN"/>
    <property type="match status" value="1"/>
</dbReference>
<evidence type="ECO:0000256" key="6">
    <source>
        <dbReference type="SAM" id="MobiDB-lite"/>
    </source>
</evidence>
<sequence>MSSSVFYKFKSSKEPQRITFDGTGISVFELKRDIIQAIGLGDGTDADLSIYADDTNEEYDDDTTIIPRSTTVLVRRTPAARPGHGRAARYLTGKAPVNAKNSYRTEAASKPAVQAAPAINGAAAMAGALSEEDRIAAMFAAGGDQWEQQKQKMADAKPVFRPGFVKGKPHNVPEGTPPDTYICHRCHVKGHWIQACPTNDDPNFENKPRIKRTTGIPRSMLQIVEKPVAFTNDGLTDESRQPSGVMVNAAGDYVIAKPDEASWKQFQEKAQASAAQQEAATAGSKELRERGLECAIDKRMFVEPMKTPCCGNTFCNDCIENALINSDFVCPSCGKDGVLIDDLVQDEEMVKKIKAFEDEKLAEKKSKDAPATKSSPKPEDAKPLDSTAKASTEDITGISGTTAADGKESSSGSAKGTPQSTSVKPVSPNSTRSPKGTPVSVAGTPSKKRPAEEELPNNRIPTAPAAMRKQQQEATKPVAPPAGSLDAFISQMNALAGTNGTQPPMMSQAAPPAAANGFPMNGMNGMPGMPGMNGMGYNGMPGMGFPSGNWAHPQQHTQQHAWNGMNGMNGMHGMGAMNGMHMNGMNGGGAGRGGHVFPNQQRVAFSKQTPSEEDNAYFRQPVNPHRHQNRQRRARPSDYTEI</sequence>
<name>A0A9P4HMY0_9PEZI</name>
<feature type="compositionally biased region" description="Basic residues" evidence="6">
    <location>
        <begin position="624"/>
        <end position="634"/>
    </location>
</feature>
<dbReference type="PANTHER" id="PTHR15439:SF0">
    <property type="entry name" value="CELL DIVISION CYCLE AND APOPTOSIS REGULATOR PROTEIN 1-RELATED"/>
    <property type="match status" value="1"/>
</dbReference>
<feature type="compositionally biased region" description="Polar residues" evidence="6">
    <location>
        <begin position="388"/>
        <end position="402"/>
    </location>
</feature>
<dbReference type="GO" id="GO:0008270">
    <property type="term" value="F:zinc ion binding"/>
    <property type="evidence" value="ECO:0007669"/>
    <property type="project" value="UniProtKB-KW"/>
</dbReference>
<dbReference type="InterPro" id="IPR014891">
    <property type="entry name" value="DWNN_domain"/>
</dbReference>
<dbReference type="Gene3D" id="3.30.40.10">
    <property type="entry name" value="Zinc/RING finger domain, C3HC4 (zinc finger)"/>
    <property type="match status" value="1"/>
</dbReference>
<feature type="region of interest" description="Disordered" evidence="6">
    <location>
        <begin position="607"/>
        <end position="642"/>
    </location>
</feature>
<keyword evidence="9" id="KW-1185">Reference proteome</keyword>
<gene>
    <name evidence="8" type="ORF">K490DRAFT_50848</name>
</gene>